<sequence>MISNSVQSQKSYFLSGETKSVSFRKEKLKALKTTLIQREDAIISALKKDFNKPAFESVLSETAVVISEIDMTLKKLSGWAKPERVFPSLLNFPSTDKIYSEPYGTVLIIAPWNYPYQLAMAPLIAAIAAGNTAVLKPSELTPNTSALLNEIVSKVFKPEHVVVIEGGVDVSEELLAQRWDYIFFTGSVNVGKIVAKAAAHHLTPTTLELGGKNPCIIDETAPIALTAKRIVWGKFLNAGQTCIAPDYVLIHHSKKEAFYTALKAEIQKAYSKNPQASHDYARIINAKNFERLNTMLKNENCVIGGITSSEALYISPTIIDEPTLGSEVMKDEIFGPILPVISYTKTSELDAIILSYDKPLSLYVFTKNTAFYKEIIAKYSFGGGVINDTIIHFINHRLPFGGVGNSGIGAYHGKLSFDTFSHQKAIVKKSNWLDLPLRYAPYNNKLSFIKRILKWL</sequence>
<evidence type="ECO:0000313" key="10">
    <source>
        <dbReference type="Proteomes" id="UP000323324"/>
    </source>
</evidence>
<protein>
    <recommendedName>
        <fullName evidence="4">Aldehyde dehydrogenase</fullName>
    </recommendedName>
</protein>
<evidence type="ECO:0000256" key="1">
    <source>
        <dbReference type="ARBA" id="ARBA00009986"/>
    </source>
</evidence>
<evidence type="ECO:0000313" key="9">
    <source>
        <dbReference type="EMBL" id="TYB73068.1"/>
    </source>
</evidence>
<dbReference type="GO" id="GO:0005737">
    <property type="term" value="C:cytoplasm"/>
    <property type="evidence" value="ECO:0007669"/>
    <property type="project" value="TreeGrafter"/>
</dbReference>
<proteinExistence type="inferred from homology"/>
<dbReference type="CDD" id="cd07136">
    <property type="entry name" value="ALDH_YwdH-P39616"/>
    <property type="match status" value="1"/>
</dbReference>
<dbReference type="SUPFAM" id="SSF53720">
    <property type="entry name" value="ALDH-like"/>
    <property type="match status" value="1"/>
</dbReference>
<dbReference type="GO" id="GO:0004029">
    <property type="term" value="F:aldehyde dehydrogenase (NAD+) activity"/>
    <property type="evidence" value="ECO:0007669"/>
    <property type="project" value="TreeGrafter"/>
</dbReference>
<evidence type="ECO:0000256" key="6">
    <source>
        <dbReference type="PROSITE-ProRule" id="PRU10007"/>
    </source>
</evidence>
<dbReference type="InterPro" id="IPR016163">
    <property type="entry name" value="Ald_DH_C"/>
</dbReference>
<keyword evidence="10" id="KW-1185">Reference proteome</keyword>
<evidence type="ECO:0000256" key="3">
    <source>
        <dbReference type="ARBA" id="ARBA00023027"/>
    </source>
</evidence>
<reference evidence="9 10" key="1">
    <citation type="submission" date="2019-08" db="EMBL/GenBank/DDBJ databases">
        <title>Genomes of Antarctic Bizionia species.</title>
        <authorList>
            <person name="Bowman J.P."/>
        </authorList>
    </citation>
    <scope>NUCLEOTIDE SEQUENCE [LARGE SCALE GENOMIC DNA]</scope>
    <source>
        <strain evidence="9 10">HFD</strain>
    </source>
</reference>
<comment type="caution">
    <text evidence="9">The sequence shown here is derived from an EMBL/GenBank/DDBJ whole genome shotgun (WGS) entry which is preliminary data.</text>
</comment>
<dbReference type="Gene3D" id="3.40.605.10">
    <property type="entry name" value="Aldehyde Dehydrogenase, Chain A, domain 1"/>
    <property type="match status" value="1"/>
</dbReference>
<dbReference type="FunFam" id="3.40.605.10:FF:000004">
    <property type="entry name" value="Aldehyde dehydrogenase"/>
    <property type="match status" value="1"/>
</dbReference>
<dbReference type="Pfam" id="PF00171">
    <property type="entry name" value="Aldedh"/>
    <property type="match status" value="1"/>
</dbReference>
<evidence type="ECO:0000256" key="2">
    <source>
        <dbReference type="ARBA" id="ARBA00023002"/>
    </source>
</evidence>
<keyword evidence="3" id="KW-0520">NAD</keyword>
<dbReference type="EMBL" id="VSKM01000009">
    <property type="protein sequence ID" value="TYB73068.1"/>
    <property type="molecule type" value="Genomic_DNA"/>
</dbReference>
<dbReference type="AlphaFoldDB" id="A0A8H2LDF2"/>
<evidence type="ECO:0000256" key="7">
    <source>
        <dbReference type="RuleBase" id="RU003345"/>
    </source>
</evidence>
<dbReference type="InterPro" id="IPR029510">
    <property type="entry name" value="Ald_DH_CS_GLU"/>
</dbReference>
<feature type="active site" evidence="5 6">
    <location>
        <position position="208"/>
    </location>
</feature>
<dbReference type="PROSITE" id="PS00070">
    <property type="entry name" value="ALDEHYDE_DEHYDR_CYS"/>
    <property type="match status" value="1"/>
</dbReference>
<comment type="similarity">
    <text evidence="1 4 7">Belongs to the aldehyde dehydrogenase family.</text>
</comment>
<dbReference type="PROSITE" id="PS00687">
    <property type="entry name" value="ALDEHYDE_DEHYDR_GLU"/>
    <property type="match status" value="1"/>
</dbReference>
<dbReference type="Gene3D" id="3.40.309.10">
    <property type="entry name" value="Aldehyde Dehydrogenase, Chain A, domain 2"/>
    <property type="match status" value="1"/>
</dbReference>
<dbReference type="GO" id="GO:0006081">
    <property type="term" value="P:aldehyde metabolic process"/>
    <property type="evidence" value="ECO:0007669"/>
    <property type="project" value="InterPro"/>
</dbReference>
<feature type="domain" description="Aldehyde dehydrogenase" evidence="8">
    <location>
        <begin position="17"/>
        <end position="426"/>
    </location>
</feature>
<evidence type="ECO:0000259" key="8">
    <source>
        <dbReference type="Pfam" id="PF00171"/>
    </source>
</evidence>
<dbReference type="InterPro" id="IPR012394">
    <property type="entry name" value="Aldehyde_DH_NAD(P)"/>
</dbReference>
<organism evidence="9 10">
    <name type="scientific">Bizionia saleffrena</name>
    <dbReference type="NCBI Taxonomy" id="291189"/>
    <lineage>
        <taxon>Bacteria</taxon>
        <taxon>Pseudomonadati</taxon>
        <taxon>Bacteroidota</taxon>
        <taxon>Flavobacteriia</taxon>
        <taxon>Flavobacteriales</taxon>
        <taxon>Flavobacteriaceae</taxon>
        <taxon>Bizionia</taxon>
    </lineage>
</organism>
<dbReference type="PANTHER" id="PTHR43570">
    <property type="entry name" value="ALDEHYDE DEHYDROGENASE"/>
    <property type="match status" value="1"/>
</dbReference>
<accession>A0A8H2LDF2</accession>
<dbReference type="InterPro" id="IPR016162">
    <property type="entry name" value="Ald_DH_N"/>
</dbReference>
<dbReference type="InterPro" id="IPR016161">
    <property type="entry name" value="Ald_DH/histidinol_DH"/>
</dbReference>
<evidence type="ECO:0000256" key="5">
    <source>
        <dbReference type="PIRSR" id="PIRSR036492-1"/>
    </source>
</evidence>
<dbReference type="PIRSF" id="PIRSF036492">
    <property type="entry name" value="ALDH"/>
    <property type="match status" value="1"/>
</dbReference>
<dbReference type="PANTHER" id="PTHR43570:SF16">
    <property type="entry name" value="ALDEHYDE DEHYDROGENASE TYPE III, ISOFORM Q"/>
    <property type="match status" value="1"/>
</dbReference>
<feature type="active site" evidence="5">
    <location>
        <position position="242"/>
    </location>
</feature>
<gene>
    <name evidence="9" type="ORF">ES676_09945</name>
</gene>
<evidence type="ECO:0000256" key="4">
    <source>
        <dbReference type="PIRNR" id="PIRNR036492"/>
    </source>
</evidence>
<dbReference type="Proteomes" id="UP000323324">
    <property type="component" value="Unassembled WGS sequence"/>
</dbReference>
<name>A0A8H2LDF2_9FLAO</name>
<dbReference type="RefSeq" id="WP_148370175.1">
    <property type="nucleotide sequence ID" value="NZ_VSKM01000009.1"/>
</dbReference>
<dbReference type="InterPro" id="IPR016160">
    <property type="entry name" value="Ald_DH_CS_CYS"/>
</dbReference>
<keyword evidence="2 4" id="KW-0560">Oxidoreductase</keyword>
<dbReference type="InterPro" id="IPR015590">
    <property type="entry name" value="Aldehyde_DH_dom"/>
</dbReference>
<dbReference type="FunFam" id="3.40.309.10:FF:000003">
    <property type="entry name" value="Aldehyde dehydrogenase"/>
    <property type="match status" value="1"/>
</dbReference>